<name>A0A7X1AZL8_9BACT</name>
<sequence>MKNSIASACVLFSSLSASVAATIPYQDNFQETTVGQDPAGWAEGGAGAWTIASGGSGNIYQSTISGTTGASTTAVQLTNLVGSDFEISSSFQVSDISSVLNIGFASFGAVSSFGNGLYLADINRGGDMRIVSIFGGTTTGFTGDTGTLGTVLNTTDTYELTLTGSYSGATLTLDFTVFDGTNSTTITATDTTPRTGEYFGLRVNNAATSDALVVGFNDYAVAVPEPGFAGLMIGFLTAGFLLIRRRR</sequence>
<feature type="transmembrane region" description="Helical" evidence="1">
    <location>
        <begin position="226"/>
        <end position="243"/>
    </location>
</feature>
<keyword evidence="1" id="KW-1133">Transmembrane helix</keyword>
<keyword evidence="1" id="KW-0472">Membrane</keyword>
<dbReference type="EMBL" id="JACHVA010000102">
    <property type="protein sequence ID" value="MBC2602906.1"/>
    <property type="molecule type" value="Genomic_DNA"/>
</dbReference>
<comment type="caution">
    <text evidence="3">The sequence shown here is derived from an EMBL/GenBank/DDBJ whole genome shotgun (WGS) entry which is preliminary data.</text>
</comment>
<protein>
    <recommendedName>
        <fullName evidence="5">PEP-CTERM sorting domain-containing protein</fullName>
    </recommendedName>
</protein>
<feature type="chain" id="PRO_5030782067" description="PEP-CTERM sorting domain-containing protein" evidence="2">
    <location>
        <begin position="22"/>
        <end position="247"/>
    </location>
</feature>
<gene>
    <name evidence="3" type="ORF">H5P30_14070</name>
</gene>
<keyword evidence="2" id="KW-0732">Signal</keyword>
<evidence type="ECO:0008006" key="5">
    <source>
        <dbReference type="Google" id="ProtNLM"/>
    </source>
</evidence>
<reference evidence="3 4" key="1">
    <citation type="submission" date="2020-07" db="EMBL/GenBank/DDBJ databases">
        <authorList>
            <person name="Feng X."/>
        </authorList>
    </citation>
    <scope>NUCLEOTIDE SEQUENCE [LARGE SCALE GENOMIC DNA]</scope>
    <source>
        <strain evidence="3 4">JCM14086</strain>
    </source>
</reference>
<dbReference type="RefSeq" id="WP_185693572.1">
    <property type="nucleotide sequence ID" value="NZ_JACHVA010000102.1"/>
</dbReference>
<evidence type="ECO:0000256" key="2">
    <source>
        <dbReference type="SAM" id="SignalP"/>
    </source>
</evidence>
<dbReference type="AlphaFoldDB" id="A0A7X1AZL8"/>
<organism evidence="3 4">
    <name type="scientific">Puniceicoccus vermicola</name>
    <dbReference type="NCBI Taxonomy" id="388746"/>
    <lineage>
        <taxon>Bacteria</taxon>
        <taxon>Pseudomonadati</taxon>
        <taxon>Verrucomicrobiota</taxon>
        <taxon>Opitutia</taxon>
        <taxon>Puniceicoccales</taxon>
        <taxon>Puniceicoccaceae</taxon>
        <taxon>Puniceicoccus</taxon>
    </lineage>
</organism>
<keyword evidence="1" id="KW-0812">Transmembrane</keyword>
<evidence type="ECO:0000256" key="1">
    <source>
        <dbReference type="SAM" id="Phobius"/>
    </source>
</evidence>
<dbReference type="Proteomes" id="UP000525652">
    <property type="component" value="Unassembled WGS sequence"/>
</dbReference>
<feature type="signal peptide" evidence="2">
    <location>
        <begin position="1"/>
        <end position="21"/>
    </location>
</feature>
<evidence type="ECO:0000313" key="3">
    <source>
        <dbReference type="EMBL" id="MBC2602906.1"/>
    </source>
</evidence>
<proteinExistence type="predicted"/>
<evidence type="ECO:0000313" key="4">
    <source>
        <dbReference type="Proteomes" id="UP000525652"/>
    </source>
</evidence>
<keyword evidence="4" id="KW-1185">Reference proteome</keyword>
<accession>A0A7X1AZL8</accession>